<dbReference type="HOGENOM" id="CLU_845082_0_0_1"/>
<reference evidence="1 2" key="1">
    <citation type="journal article" date="2013" name="Curr. Biol.">
        <title>Shared signatures of parasitism and phylogenomics unite Cryptomycota and microsporidia.</title>
        <authorList>
            <person name="James T.Y."/>
            <person name="Pelin A."/>
            <person name="Bonen L."/>
            <person name="Ahrendt S."/>
            <person name="Sain D."/>
            <person name="Corradi N."/>
            <person name="Stajich J.E."/>
        </authorList>
    </citation>
    <scope>NUCLEOTIDE SEQUENCE [LARGE SCALE GENOMIC DNA]</scope>
    <source>
        <strain evidence="1 2">CSF55</strain>
    </source>
</reference>
<dbReference type="InterPro" id="IPR016024">
    <property type="entry name" value="ARM-type_fold"/>
</dbReference>
<proteinExistence type="predicted"/>
<keyword evidence="2" id="KW-1185">Reference proteome</keyword>
<accession>A0A075ATC9</accession>
<evidence type="ECO:0000313" key="2">
    <source>
        <dbReference type="Proteomes" id="UP000030755"/>
    </source>
</evidence>
<organism evidence="1 2">
    <name type="scientific">Rozella allomycis (strain CSF55)</name>
    <dbReference type="NCBI Taxonomy" id="988480"/>
    <lineage>
        <taxon>Eukaryota</taxon>
        <taxon>Fungi</taxon>
        <taxon>Fungi incertae sedis</taxon>
        <taxon>Cryptomycota</taxon>
        <taxon>Cryptomycota incertae sedis</taxon>
        <taxon>Rozella</taxon>
    </lineage>
</organism>
<dbReference type="SUPFAM" id="SSF48371">
    <property type="entry name" value="ARM repeat"/>
    <property type="match status" value="1"/>
</dbReference>
<evidence type="ECO:0000313" key="1">
    <source>
        <dbReference type="EMBL" id="EPZ33526.1"/>
    </source>
</evidence>
<dbReference type="EMBL" id="KE561054">
    <property type="protein sequence ID" value="EPZ33526.1"/>
    <property type="molecule type" value="Genomic_DNA"/>
</dbReference>
<protein>
    <recommendedName>
        <fullName evidence="3">ARM repeat-containing protein</fullName>
    </recommendedName>
</protein>
<sequence length="329" mass="38005">MLYFPCWIDLAYHCSENDRFKTTLEKCVEAMLPNLIHKILYAEYSTKDDKDAFESFRNETVAPGGHRNYFFIYLRNLLLMLKKLIVSVFRFIDEICRSGTLDLFPDFPMLPLLEYTLSQLNTISKLRKTIIGMCCKINALEIKVSPEFFSNVLKQFKPNENVENKCVLCSIIVILGQHDQKFIEKLLNLIDEEGCVSFQYKYFMSVITHVTEPVIIEALRPRANKVISALIEYQLLEEAFNFIPIALEKSCVNLSPVMNFLHEVLSSDKDSATIECCINCMEKLLVIDNAQSRSILDLCLFRLKHFGATMSNQPENVDLIYALMKKNMP</sequence>
<evidence type="ECO:0008006" key="3">
    <source>
        <dbReference type="Google" id="ProtNLM"/>
    </source>
</evidence>
<gene>
    <name evidence="1" type="ORF">O9G_001277</name>
</gene>
<dbReference type="AlphaFoldDB" id="A0A075ATC9"/>
<name>A0A075ATC9_ROZAC</name>
<dbReference type="Proteomes" id="UP000030755">
    <property type="component" value="Unassembled WGS sequence"/>
</dbReference>